<evidence type="ECO:0000259" key="10">
    <source>
        <dbReference type="Pfam" id="PF00759"/>
    </source>
</evidence>
<evidence type="ECO:0000256" key="5">
    <source>
        <dbReference type="ARBA" id="ARBA00023277"/>
    </source>
</evidence>
<proteinExistence type="evidence at transcript level"/>
<reference evidence="11" key="1">
    <citation type="submission" date="2017-09" db="EMBL/GenBank/DDBJ databases">
        <title>RNASeq of Xylophaga rikuzenica Taki &amp; Habe, 1945.</title>
        <authorList>
            <person name="Nishi S."/>
            <person name="Haga T."/>
            <person name="Takaki Y."/>
            <person name="Hatada Y."/>
        </authorList>
    </citation>
    <scope>NUCLEOTIDE SEQUENCE</scope>
    <source>
        <tissue evidence="11">Whole-body</tissue>
    </source>
</reference>
<protein>
    <recommendedName>
        <fullName evidence="9">Endoglucanase</fullName>
        <ecNumber evidence="9">3.2.1.4</ecNumber>
    </recommendedName>
</protein>
<evidence type="ECO:0000256" key="6">
    <source>
        <dbReference type="ARBA" id="ARBA00023295"/>
    </source>
</evidence>
<dbReference type="GO" id="GO:0008810">
    <property type="term" value="F:cellulase activity"/>
    <property type="evidence" value="ECO:0007669"/>
    <property type="project" value="UniProtKB-EC"/>
</dbReference>
<dbReference type="PANTHER" id="PTHR22298">
    <property type="entry name" value="ENDO-1,4-BETA-GLUCANASE"/>
    <property type="match status" value="1"/>
</dbReference>
<dbReference type="InterPro" id="IPR008928">
    <property type="entry name" value="6-hairpin_glycosidase_sf"/>
</dbReference>
<evidence type="ECO:0000256" key="2">
    <source>
        <dbReference type="ARBA" id="ARBA00007072"/>
    </source>
</evidence>
<keyword evidence="9" id="KW-0732">Signal</keyword>
<dbReference type="Pfam" id="PF00759">
    <property type="entry name" value="Glyco_hydro_9"/>
    <property type="match status" value="1"/>
</dbReference>
<keyword evidence="6 8" id="KW-0326">Glycosidase</keyword>
<feature type="active site" evidence="8">
    <location>
        <position position="445"/>
    </location>
</feature>
<evidence type="ECO:0000313" key="11">
    <source>
        <dbReference type="EMBL" id="BBJ26605.1"/>
    </source>
</evidence>
<evidence type="ECO:0000256" key="1">
    <source>
        <dbReference type="ARBA" id="ARBA00000966"/>
    </source>
</evidence>
<feature type="chain" id="PRO_5019614545" description="Endoglucanase" evidence="9">
    <location>
        <begin position="23"/>
        <end position="487"/>
    </location>
</feature>
<name>A0A455XAN3_9BIVA</name>
<evidence type="ECO:0000256" key="8">
    <source>
        <dbReference type="PROSITE-ProRule" id="PRU10060"/>
    </source>
</evidence>
<dbReference type="Gene3D" id="1.50.10.10">
    <property type="match status" value="1"/>
</dbReference>
<keyword evidence="7 8" id="KW-0624">Polysaccharide degradation</keyword>
<dbReference type="InterPro" id="IPR033126">
    <property type="entry name" value="Glyco_hydro_9_Asp/Glu_AS"/>
</dbReference>
<comment type="catalytic activity">
    <reaction evidence="1 9">
        <text>Endohydrolysis of (1-&gt;4)-beta-D-glucosidic linkages in cellulose, lichenin and cereal beta-D-glucans.</text>
        <dbReference type="EC" id="3.2.1.4"/>
    </reaction>
</comment>
<feature type="active site" evidence="8">
    <location>
        <position position="454"/>
    </location>
</feature>
<feature type="signal peptide" evidence="9">
    <location>
        <begin position="1"/>
        <end position="22"/>
    </location>
</feature>
<evidence type="ECO:0000256" key="3">
    <source>
        <dbReference type="ARBA" id="ARBA00022801"/>
    </source>
</evidence>
<dbReference type="EMBL" id="LC322304">
    <property type="protein sequence ID" value="BBJ26605.1"/>
    <property type="molecule type" value="mRNA"/>
</dbReference>
<feature type="domain" description="Glycoside hydrolase family 9" evidence="10">
    <location>
        <begin position="46"/>
        <end position="467"/>
    </location>
</feature>
<accession>A0A455XAN3</accession>
<evidence type="ECO:0000256" key="7">
    <source>
        <dbReference type="ARBA" id="ARBA00023326"/>
    </source>
</evidence>
<dbReference type="InterPro" id="IPR012341">
    <property type="entry name" value="6hp_glycosidase-like_sf"/>
</dbReference>
<organism evidence="11">
    <name type="scientific">Xylophaga rikuzenica</name>
    <dbReference type="NCBI Taxonomy" id="2028187"/>
    <lineage>
        <taxon>Eukaryota</taxon>
        <taxon>Metazoa</taxon>
        <taxon>Spiralia</taxon>
        <taxon>Lophotrochozoa</taxon>
        <taxon>Mollusca</taxon>
        <taxon>Bivalvia</taxon>
        <taxon>Autobranchia</taxon>
        <taxon>Heteroconchia</taxon>
        <taxon>Euheterodonta</taxon>
        <taxon>Imparidentia</taxon>
        <taxon>Neoheterodontei</taxon>
        <taxon>Myida</taxon>
        <taxon>Pholadoidea</taxon>
        <taxon>Xylophagaidae</taxon>
        <taxon>Xylophaga</taxon>
    </lineage>
</organism>
<dbReference type="SUPFAM" id="SSF48208">
    <property type="entry name" value="Six-hairpin glycosidases"/>
    <property type="match status" value="1"/>
</dbReference>
<keyword evidence="4 9" id="KW-0136">Cellulose degradation</keyword>
<dbReference type="PROSITE" id="PS00698">
    <property type="entry name" value="GH9_3"/>
    <property type="match status" value="1"/>
</dbReference>
<dbReference type="GO" id="GO:0030245">
    <property type="term" value="P:cellulose catabolic process"/>
    <property type="evidence" value="ECO:0007669"/>
    <property type="project" value="UniProtKB-KW"/>
</dbReference>
<dbReference type="InterPro" id="IPR001701">
    <property type="entry name" value="Glyco_hydro_9"/>
</dbReference>
<dbReference type="AlphaFoldDB" id="A0A455XAN3"/>
<keyword evidence="5 8" id="KW-0119">Carbohydrate metabolism</keyword>
<evidence type="ECO:0000256" key="4">
    <source>
        <dbReference type="ARBA" id="ARBA00023001"/>
    </source>
</evidence>
<evidence type="ECO:0000256" key="9">
    <source>
        <dbReference type="RuleBase" id="RU361166"/>
    </source>
</evidence>
<keyword evidence="3 8" id="KW-0378">Hydrolase</keyword>
<dbReference type="EC" id="3.2.1.4" evidence="9"/>
<comment type="similarity">
    <text evidence="2 8 9">Belongs to the glycosyl hydrolase 9 (cellulase E) family.</text>
</comment>
<sequence>MSRVQVLMFGVCCLLQSDVARATNPPPMPIRPAQSTFDSSGLSYDYGEALGLSILFYDAQRAGVLPANNPIPWRGDSLTYEVDADGNDLTGGWFDAGDHVKFNFPMAFTSWVLHWGFLRFPEAYEVTGQTNMMCDMIKWPLEYFLKCWQPDTKTLYTQIGDATSDHERWESPESMTMDRPAWQVNTSCPGSDVAGDMASAFASGYLVFKDLCPGETDFAKTLLEAAKTVYAFGDEYRGLHTRCYTDAHSYYSSDAYDDELMVAATWMYKATGEQKYLTDAETLYTPTNVKGFEWENKGPVADLLLYEATQDEQYLDSTKAFLSERMPGGTMPYTPCGLVYIDDWGAARLAANAAMVALVAADDGILQGEYKEWALSQLNYLLGDNNFKISYQVGFGDYYPTNYHHRGSSCYAEFLDCDIDDPGENPHLLKGALVGGPNQDDEYEDVRTDYVQNEVAVDYNAGFQGAMAGLVYFANKGELPAAPAPTC</sequence>